<dbReference type="GO" id="GO:0005524">
    <property type="term" value="F:ATP binding"/>
    <property type="evidence" value="ECO:0007669"/>
    <property type="project" value="TreeGrafter"/>
</dbReference>
<gene>
    <name evidence="2" type="ORF">DesfrDRAFT_3042</name>
</gene>
<dbReference type="GO" id="GO:0005829">
    <property type="term" value="C:cytosol"/>
    <property type="evidence" value="ECO:0007669"/>
    <property type="project" value="TreeGrafter"/>
</dbReference>
<dbReference type="Pfam" id="PF13614">
    <property type="entry name" value="AAA_31"/>
    <property type="match status" value="1"/>
</dbReference>
<dbReference type="EMBL" id="AECZ01000023">
    <property type="protein sequence ID" value="EFL50241.1"/>
    <property type="molecule type" value="Genomic_DNA"/>
</dbReference>
<dbReference type="InterPro" id="IPR025669">
    <property type="entry name" value="AAA_dom"/>
</dbReference>
<dbReference type="STRING" id="596151.DesfrDRAFT_3042"/>
<protein>
    <recommendedName>
        <fullName evidence="1">AAA domain-containing protein</fullName>
    </recommendedName>
</protein>
<dbReference type="Proteomes" id="UP000006250">
    <property type="component" value="Unassembled WGS sequence"/>
</dbReference>
<comment type="caution">
    <text evidence="2">The sequence shown here is derived from an EMBL/GenBank/DDBJ whole genome shotgun (WGS) entry which is preliminary data.</text>
</comment>
<dbReference type="eggNOG" id="COG4963">
    <property type="taxonomic scope" value="Bacteria"/>
</dbReference>
<evidence type="ECO:0000259" key="1">
    <source>
        <dbReference type="Pfam" id="PF13614"/>
    </source>
</evidence>
<dbReference type="InterPro" id="IPR050625">
    <property type="entry name" value="ParA/MinD_ATPase"/>
</dbReference>
<dbReference type="PANTHER" id="PTHR43384:SF13">
    <property type="entry name" value="SLR0110 PROTEIN"/>
    <property type="match status" value="1"/>
</dbReference>
<dbReference type="GO" id="GO:0016887">
    <property type="term" value="F:ATP hydrolysis activity"/>
    <property type="evidence" value="ECO:0007669"/>
    <property type="project" value="TreeGrafter"/>
</dbReference>
<evidence type="ECO:0000313" key="2">
    <source>
        <dbReference type="EMBL" id="EFL50241.1"/>
    </source>
</evidence>
<dbReference type="InterPro" id="IPR011006">
    <property type="entry name" value="CheY-like_superfamily"/>
</dbReference>
<dbReference type="RefSeq" id="WP_005995281.1">
    <property type="nucleotide sequence ID" value="NZ_AECZ01000023.1"/>
</dbReference>
<dbReference type="InterPro" id="IPR027417">
    <property type="entry name" value="P-loop_NTPase"/>
</dbReference>
<dbReference type="Gene3D" id="3.40.50.2300">
    <property type="match status" value="1"/>
</dbReference>
<dbReference type="OrthoDB" id="9768734at2"/>
<dbReference type="SUPFAM" id="SSF52540">
    <property type="entry name" value="P-loop containing nucleoside triphosphate hydrolases"/>
    <property type="match status" value="1"/>
</dbReference>
<name>E1JZJ4_SOLFR</name>
<keyword evidence="3" id="KW-1185">Reference proteome</keyword>
<sequence length="390" mass="43317">MREKLTVFLDMDASAARRVFEECLSEDGDFEVIGDGEEFAELLVRELDPQGGEEALEALAETVARRGEREVFLTAQAYDAEVLMRLMRQGVREFFPQPVNHEEVRMALWRLKARRESRLGPMAGKHGAIIDVFGAKGGVGTTTAAVNIAAACLTLRPGASVALVDMNLPFGEAQLFLDITPKYHWGEVLGNISRLDATYLMSVMSRHPSGLYLLAPPSRLDDLQMASPENISRLLELMRQVFDTVVIDLGMYLDEITLKVMDISDAIVLVCVQNLPCLANVRRFLENIRQAEAGLEDKLKIVVNRHLRDSDLVVEDMEKALSLPVFWRVPNDYPTTLTAINQGKTLLETAPKAPVTRALAELARALAPPVPEPERKKGLFGLKRLTGRKA</sequence>
<feature type="domain" description="AAA" evidence="1">
    <location>
        <begin position="129"/>
        <end position="301"/>
    </location>
</feature>
<organism evidence="2 3">
    <name type="scientific">Solidesulfovibrio fructosivorans JJ]</name>
    <dbReference type="NCBI Taxonomy" id="596151"/>
    <lineage>
        <taxon>Bacteria</taxon>
        <taxon>Pseudomonadati</taxon>
        <taxon>Thermodesulfobacteriota</taxon>
        <taxon>Desulfovibrionia</taxon>
        <taxon>Desulfovibrionales</taxon>
        <taxon>Desulfovibrionaceae</taxon>
        <taxon>Solidesulfovibrio</taxon>
    </lineage>
</organism>
<dbReference type="AlphaFoldDB" id="E1JZJ4"/>
<dbReference type="GO" id="GO:0051782">
    <property type="term" value="P:negative regulation of cell division"/>
    <property type="evidence" value="ECO:0007669"/>
    <property type="project" value="TreeGrafter"/>
</dbReference>
<dbReference type="SUPFAM" id="SSF52172">
    <property type="entry name" value="CheY-like"/>
    <property type="match status" value="1"/>
</dbReference>
<reference evidence="2 3" key="1">
    <citation type="submission" date="2010-08" db="EMBL/GenBank/DDBJ databases">
        <title>The draft genome of Desulfovibrio fructosovorans JJ.</title>
        <authorList>
            <consortium name="US DOE Joint Genome Institute (JGI-PGF)"/>
            <person name="Lucas S."/>
            <person name="Copeland A."/>
            <person name="Lapidus A."/>
            <person name="Cheng J.-F."/>
            <person name="Bruce D."/>
            <person name="Goodwin L."/>
            <person name="Pitluck S."/>
            <person name="Land M.L."/>
            <person name="Hauser L."/>
            <person name="Chang Y.-J."/>
            <person name="Jeffries C."/>
            <person name="Wall J.D."/>
            <person name="Stahl D.A."/>
            <person name="Arkin A.P."/>
            <person name="Dehal P."/>
            <person name="Stolyar S.M."/>
            <person name="Hazen T.C."/>
            <person name="Woyke T.J."/>
        </authorList>
    </citation>
    <scope>NUCLEOTIDE SEQUENCE [LARGE SCALE GENOMIC DNA]</scope>
    <source>
        <strain evidence="2 3">JJ</strain>
    </source>
</reference>
<dbReference type="Gene3D" id="3.40.50.300">
    <property type="entry name" value="P-loop containing nucleotide triphosphate hydrolases"/>
    <property type="match status" value="1"/>
</dbReference>
<proteinExistence type="predicted"/>
<accession>E1JZJ4</accession>
<evidence type="ECO:0000313" key="3">
    <source>
        <dbReference type="Proteomes" id="UP000006250"/>
    </source>
</evidence>
<dbReference type="GO" id="GO:0009898">
    <property type="term" value="C:cytoplasmic side of plasma membrane"/>
    <property type="evidence" value="ECO:0007669"/>
    <property type="project" value="TreeGrafter"/>
</dbReference>
<dbReference type="PANTHER" id="PTHR43384">
    <property type="entry name" value="SEPTUM SITE-DETERMINING PROTEIN MIND HOMOLOG, CHLOROPLASTIC-RELATED"/>
    <property type="match status" value="1"/>
</dbReference>